<evidence type="ECO:0000256" key="6">
    <source>
        <dbReference type="ARBA" id="ARBA00023136"/>
    </source>
</evidence>
<keyword evidence="4 8" id="KW-0812">Transmembrane</keyword>
<reference evidence="10" key="1">
    <citation type="submission" date="2015-05" db="EMBL/GenBank/DDBJ databases">
        <authorList>
            <person name="Wang D.B."/>
            <person name="Wang M."/>
        </authorList>
    </citation>
    <scope>NUCLEOTIDE SEQUENCE [LARGE SCALE GENOMIC DNA]</scope>
    <source>
        <strain evidence="10">T1-815</strain>
    </source>
</reference>
<evidence type="ECO:0000256" key="3">
    <source>
        <dbReference type="ARBA" id="ARBA00022519"/>
    </source>
</evidence>
<keyword evidence="3" id="KW-0997">Cell inner membrane</keyword>
<reference evidence="16 17" key="3">
    <citation type="submission" date="2018-08" db="EMBL/GenBank/DDBJ databases">
        <title>A genome reference for cultivated species of the human gut microbiota.</title>
        <authorList>
            <person name="Zou Y."/>
            <person name="Xue W."/>
            <person name="Luo G."/>
        </authorList>
    </citation>
    <scope>NUCLEOTIDE SEQUENCE [LARGE SCALE GENOMIC DNA]</scope>
    <source>
        <strain evidence="12 17">AF06-19</strain>
        <strain evidence="11 16">AF25-15</strain>
        <strain evidence="14 19">AF39-14AC</strain>
        <strain evidence="13 18">AM36-3AA</strain>
    </source>
</reference>
<evidence type="ECO:0000313" key="16">
    <source>
        <dbReference type="Proteomes" id="UP000266066"/>
    </source>
</evidence>
<dbReference type="Pfam" id="PF12821">
    <property type="entry name" value="ThrE_2"/>
    <property type="match status" value="1"/>
</dbReference>
<dbReference type="EMBL" id="CVRQ01000011">
    <property type="protein sequence ID" value="CRL34565.1"/>
    <property type="molecule type" value="Genomic_DNA"/>
</dbReference>
<evidence type="ECO:0000313" key="13">
    <source>
        <dbReference type="EMBL" id="RHC38546.1"/>
    </source>
</evidence>
<sequence length="147" mass="16193">MEFIIQFIVALFATLSFAVIFSAPKKELFYCGFTGALGWIIYYIMVQFDMGVVFPSLIATLCLTIMARIFAAARSMPVTVYLLSGIFPLVPGAGIFYTAYYLFTNDRALSSSKGIETFEVAGAIVLGIIFGFGIPQSLFNLLKPKHQ</sequence>
<feature type="transmembrane region" description="Helical" evidence="8">
    <location>
        <begin position="120"/>
        <end position="142"/>
    </location>
</feature>
<keyword evidence="15" id="KW-1185">Reference proteome</keyword>
<evidence type="ECO:0000256" key="4">
    <source>
        <dbReference type="ARBA" id="ARBA00022692"/>
    </source>
</evidence>
<comment type="similarity">
    <text evidence="7">Belongs to the ThrE exporter (TC 2.A.79) family.</text>
</comment>
<evidence type="ECO:0000313" key="12">
    <source>
        <dbReference type="EMBL" id="RGW88567.1"/>
    </source>
</evidence>
<feature type="transmembrane region" description="Helical" evidence="8">
    <location>
        <begin position="6"/>
        <end position="23"/>
    </location>
</feature>
<dbReference type="Proteomes" id="UP000049472">
    <property type="component" value="Unassembled WGS sequence"/>
</dbReference>
<evidence type="ECO:0000256" key="1">
    <source>
        <dbReference type="ARBA" id="ARBA00004651"/>
    </source>
</evidence>
<name>A0A0M6WE99_9FIRM</name>
<dbReference type="Proteomes" id="UP000286104">
    <property type="component" value="Unassembled WGS sequence"/>
</dbReference>
<dbReference type="EMBL" id="QSHU01000014">
    <property type="protein sequence ID" value="RHC38546.1"/>
    <property type="molecule type" value="Genomic_DNA"/>
</dbReference>
<feature type="domain" description="Threonine/Serine exporter ThrE" evidence="9">
    <location>
        <begin position="6"/>
        <end position="130"/>
    </location>
</feature>
<evidence type="ECO:0000256" key="7">
    <source>
        <dbReference type="ARBA" id="ARBA00034125"/>
    </source>
</evidence>
<dbReference type="Proteomes" id="UP000283683">
    <property type="component" value="Unassembled WGS sequence"/>
</dbReference>
<comment type="subcellular location">
    <subcellularLocation>
        <location evidence="1">Cell membrane</location>
        <topology evidence="1">Multi-pass membrane protein</topology>
    </subcellularLocation>
</comment>
<dbReference type="AlphaFoldDB" id="A0A0M6WE99"/>
<feature type="transmembrane region" description="Helical" evidence="8">
    <location>
        <begin position="28"/>
        <end position="46"/>
    </location>
</feature>
<evidence type="ECO:0000313" key="15">
    <source>
        <dbReference type="Proteomes" id="UP000049472"/>
    </source>
</evidence>
<dbReference type="GO" id="GO:0005886">
    <property type="term" value="C:plasma membrane"/>
    <property type="evidence" value="ECO:0007669"/>
    <property type="project" value="UniProtKB-SubCell"/>
</dbReference>
<evidence type="ECO:0000313" key="17">
    <source>
        <dbReference type="Proteomes" id="UP000283683"/>
    </source>
</evidence>
<dbReference type="EMBL" id="QRUJ01000007">
    <property type="protein sequence ID" value="RGR54623.1"/>
    <property type="molecule type" value="Genomic_DNA"/>
</dbReference>
<evidence type="ECO:0000256" key="8">
    <source>
        <dbReference type="SAM" id="Phobius"/>
    </source>
</evidence>
<keyword evidence="6 8" id="KW-0472">Membrane</keyword>
<dbReference type="Proteomes" id="UP000266066">
    <property type="component" value="Unassembled WGS sequence"/>
</dbReference>
<dbReference type="InterPro" id="IPR050539">
    <property type="entry name" value="ThrE_Dicarb/AminoAcid_Exp"/>
</dbReference>
<feature type="transmembrane region" description="Helical" evidence="8">
    <location>
        <begin position="52"/>
        <end position="71"/>
    </location>
</feature>
<dbReference type="GO" id="GO:0015744">
    <property type="term" value="P:succinate transport"/>
    <property type="evidence" value="ECO:0007669"/>
    <property type="project" value="TreeGrafter"/>
</dbReference>
<evidence type="ECO:0000313" key="10">
    <source>
        <dbReference type="EMBL" id="CRL34565.1"/>
    </source>
</evidence>
<evidence type="ECO:0000313" key="19">
    <source>
        <dbReference type="Proteomes" id="UP000286181"/>
    </source>
</evidence>
<dbReference type="EMBL" id="QSAZ01000003">
    <property type="protein sequence ID" value="RGW88567.1"/>
    <property type="molecule type" value="Genomic_DNA"/>
</dbReference>
<dbReference type="InterPro" id="IPR024528">
    <property type="entry name" value="ThrE_2"/>
</dbReference>
<dbReference type="Proteomes" id="UP000286181">
    <property type="component" value="Unassembled WGS sequence"/>
</dbReference>
<keyword evidence="5 8" id="KW-1133">Transmembrane helix</keyword>
<organism evidence="10 15">
    <name type="scientific">Agathobacter rectalis</name>
    <dbReference type="NCBI Taxonomy" id="39491"/>
    <lineage>
        <taxon>Bacteria</taxon>
        <taxon>Bacillati</taxon>
        <taxon>Bacillota</taxon>
        <taxon>Clostridia</taxon>
        <taxon>Lachnospirales</taxon>
        <taxon>Lachnospiraceae</taxon>
        <taxon>Agathobacter</taxon>
    </lineage>
</organism>
<evidence type="ECO:0000256" key="5">
    <source>
        <dbReference type="ARBA" id="ARBA00022989"/>
    </source>
</evidence>
<evidence type="ECO:0000313" key="14">
    <source>
        <dbReference type="EMBL" id="RHL05641.1"/>
    </source>
</evidence>
<accession>A0A0M6WE99</accession>
<gene>
    <name evidence="14" type="ORF">DW038_06980</name>
    <name evidence="13" type="ORF">DW848_10675</name>
    <name evidence="12" type="ORF">DWV45_04120</name>
    <name evidence="11" type="ORF">DWY38_08495</name>
    <name evidence="10" type="ORF">T1815_08711</name>
</gene>
<evidence type="ECO:0000259" key="9">
    <source>
        <dbReference type="Pfam" id="PF12821"/>
    </source>
</evidence>
<dbReference type="PANTHER" id="PTHR34390">
    <property type="entry name" value="UPF0442 PROTEIN YJJB-RELATED"/>
    <property type="match status" value="1"/>
</dbReference>
<keyword evidence="2" id="KW-1003">Cell membrane</keyword>
<protein>
    <submittedName>
        <fullName evidence="11">Threonine/serine exporter</fullName>
    </submittedName>
</protein>
<feature type="transmembrane region" description="Helical" evidence="8">
    <location>
        <begin position="78"/>
        <end position="100"/>
    </location>
</feature>
<evidence type="ECO:0000313" key="11">
    <source>
        <dbReference type="EMBL" id="RGR54623.1"/>
    </source>
</evidence>
<dbReference type="PANTHER" id="PTHR34390:SF1">
    <property type="entry name" value="SUCCINATE TRANSPORTER SUBUNIT YJJB-RELATED"/>
    <property type="match status" value="1"/>
</dbReference>
<dbReference type="EMBL" id="QROF01000004">
    <property type="protein sequence ID" value="RHL05641.1"/>
    <property type="molecule type" value="Genomic_DNA"/>
</dbReference>
<reference evidence="15" key="2">
    <citation type="submission" date="2015-05" db="EMBL/GenBank/DDBJ databases">
        <authorList>
            <consortium name="Pathogen Informatics"/>
        </authorList>
    </citation>
    <scope>NUCLEOTIDE SEQUENCE [LARGE SCALE GENOMIC DNA]</scope>
    <source>
        <strain evidence="15">T1-815</strain>
    </source>
</reference>
<evidence type="ECO:0000256" key="2">
    <source>
        <dbReference type="ARBA" id="ARBA00022475"/>
    </source>
</evidence>
<dbReference type="RefSeq" id="WP_055061271.1">
    <property type="nucleotide sequence ID" value="NZ_CVRQ01000011.1"/>
</dbReference>
<proteinExistence type="inferred from homology"/>
<evidence type="ECO:0000313" key="18">
    <source>
        <dbReference type="Proteomes" id="UP000286104"/>
    </source>
</evidence>